<dbReference type="Proteomes" id="UP000507470">
    <property type="component" value="Unassembled WGS sequence"/>
</dbReference>
<organism evidence="1 2">
    <name type="scientific">Mytilus coruscus</name>
    <name type="common">Sea mussel</name>
    <dbReference type="NCBI Taxonomy" id="42192"/>
    <lineage>
        <taxon>Eukaryota</taxon>
        <taxon>Metazoa</taxon>
        <taxon>Spiralia</taxon>
        <taxon>Lophotrochozoa</taxon>
        <taxon>Mollusca</taxon>
        <taxon>Bivalvia</taxon>
        <taxon>Autobranchia</taxon>
        <taxon>Pteriomorphia</taxon>
        <taxon>Mytilida</taxon>
        <taxon>Mytiloidea</taxon>
        <taxon>Mytilidae</taxon>
        <taxon>Mytilinae</taxon>
        <taxon>Mytilus</taxon>
    </lineage>
</organism>
<dbReference type="OrthoDB" id="6133789at2759"/>
<name>A0A6J8E517_MYTCO</name>
<keyword evidence="2" id="KW-1185">Reference proteome</keyword>
<protein>
    <submittedName>
        <fullName evidence="1">Uncharacterized protein</fullName>
    </submittedName>
</protein>
<gene>
    <name evidence="1" type="ORF">MCOR_48250</name>
</gene>
<accession>A0A6J8E517</accession>
<proteinExistence type="predicted"/>
<evidence type="ECO:0000313" key="2">
    <source>
        <dbReference type="Proteomes" id="UP000507470"/>
    </source>
</evidence>
<evidence type="ECO:0000313" key="1">
    <source>
        <dbReference type="EMBL" id="CAC5415560.1"/>
    </source>
</evidence>
<reference evidence="1 2" key="1">
    <citation type="submission" date="2020-06" db="EMBL/GenBank/DDBJ databases">
        <authorList>
            <person name="Li R."/>
            <person name="Bekaert M."/>
        </authorList>
    </citation>
    <scope>NUCLEOTIDE SEQUENCE [LARGE SCALE GENOMIC DNA]</scope>
    <source>
        <strain evidence="2">wild</strain>
    </source>
</reference>
<dbReference type="AlphaFoldDB" id="A0A6J8E517"/>
<sequence length="281" mass="33013">MRTARRKHDKLPEERKTVNAKDRLYNDVLNLKNEKKYGFTPVQVETLSAWKPYGNLKFLWGIPQDENLRNDMKQLSAIEKLRKEIPIYSTRQVRKTFIDSYSRAGLKPAVLREIVIKSIIDVDDSDLLLDFRRNNGNPKCEDLEPFWKELESFLNEKTAVHERRGADQENMPCVISLFDLRNQIASRLPKETRIPSLSSLSQQKIDDRFSRMKWKDRNVTTHENANGDAIEDICDLLGVLDHLDEGLPNRKIENEKGFREVQMPEEFYWSAHERKTMHISN</sequence>
<dbReference type="EMBL" id="CACVKT020008449">
    <property type="protein sequence ID" value="CAC5415560.1"/>
    <property type="molecule type" value="Genomic_DNA"/>
</dbReference>